<dbReference type="InterPro" id="IPR046821">
    <property type="entry name" value="PDDEXK_11"/>
</dbReference>
<name>U2JES7_9STRE</name>
<dbReference type="RefSeq" id="WP_021673410.1">
    <property type="nucleotide sequence ID" value="NZ_KI259674.1"/>
</dbReference>
<reference evidence="2 3" key="1">
    <citation type="submission" date="2013-06" db="EMBL/GenBank/DDBJ databases">
        <authorList>
            <person name="Weinstock G."/>
            <person name="Sodergren E."/>
            <person name="Lobos E.A."/>
            <person name="Fulton L."/>
            <person name="Fulton R."/>
            <person name="Courtney L."/>
            <person name="Fronick C."/>
            <person name="O'Laughlin M."/>
            <person name="Godfrey J."/>
            <person name="Wilson R.M."/>
            <person name="Miner T."/>
            <person name="Farmer C."/>
            <person name="Delehaunty K."/>
            <person name="Cordes M."/>
            <person name="Minx P."/>
            <person name="Tomlinson C."/>
            <person name="Chen J."/>
            <person name="Wollam A."/>
            <person name="Pepin K.H."/>
            <person name="Bhonagiri V."/>
            <person name="Zhang X."/>
            <person name="Warren W."/>
            <person name="Mitreva M."/>
            <person name="Mardis E.R."/>
            <person name="Wilson R.K."/>
        </authorList>
    </citation>
    <scope>NUCLEOTIDE SEQUENCE [LARGE SCALE GENOMIC DNA]</scope>
    <source>
        <strain evidence="2 3">W1703</strain>
    </source>
</reference>
<evidence type="ECO:0000313" key="2">
    <source>
        <dbReference type="EMBL" id="ERJ78305.1"/>
    </source>
</evidence>
<evidence type="ECO:0000313" key="3">
    <source>
        <dbReference type="Proteomes" id="UP000016617"/>
    </source>
</evidence>
<proteinExistence type="predicted"/>
<evidence type="ECO:0000259" key="1">
    <source>
        <dbReference type="Pfam" id="PF20472"/>
    </source>
</evidence>
<dbReference type="EMBL" id="AWVA01000015">
    <property type="protein sequence ID" value="ERJ78305.1"/>
    <property type="molecule type" value="Genomic_DNA"/>
</dbReference>
<organism evidence="2 3">
    <name type="scientific">Streptococcus sobrinus W1703</name>
    <dbReference type="NCBI Taxonomy" id="1227275"/>
    <lineage>
        <taxon>Bacteria</taxon>
        <taxon>Bacillati</taxon>
        <taxon>Bacillota</taxon>
        <taxon>Bacilli</taxon>
        <taxon>Lactobacillales</taxon>
        <taxon>Streptococcaceae</taxon>
        <taxon>Streptococcus</taxon>
    </lineage>
</organism>
<dbReference type="HOGENOM" id="CLU_112424_0_0_9"/>
<dbReference type="OrthoDB" id="5361365at2"/>
<dbReference type="AlphaFoldDB" id="U2JES7"/>
<accession>U2JES7</accession>
<protein>
    <recommendedName>
        <fullName evidence="1">PD-(D/E)XK nuclease domain-containing protein</fullName>
    </recommendedName>
</protein>
<sequence>MVRQHNTSGGGSQTNHNGLKFERDTDFSELVSQLEKYNLEEIIYDDKKKYRGFDVYRDDKFVGKIVPHTRFYDWLKENNLENTNAKQWDPDECFINYENKTVYIIEKKWQQTSGSVDEKLFGFGNNRRLYQRILDSVEDPFSVQFVFVGNDFFKQKSYRDYFEMLRGDGVKIMIDEYDMVYFSLY</sequence>
<feature type="domain" description="PD-(D/E)XK nuclease" evidence="1">
    <location>
        <begin position="95"/>
        <end position="120"/>
    </location>
</feature>
<comment type="caution">
    <text evidence="2">The sequence shown here is derived from an EMBL/GenBank/DDBJ whole genome shotgun (WGS) entry which is preliminary data.</text>
</comment>
<dbReference type="PATRIC" id="fig|1227275.3.peg.273"/>
<dbReference type="Pfam" id="PF20472">
    <property type="entry name" value="PDDEXK_11"/>
    <property type="match status" value="1"/>
</dbReference>
<dbReference type="Proteomes" id="UP000016617">
    <property type="component" value="Unassembled WGS sequence"/>
</dbReference>
<gene>
    <name evidence="2" type="ORF">HMPREF1557_00308</name>
</gene>